<evidence type="ECO:0000256" key="6">
    <source>
        <dbReference type="SAM" id="Phobius"/>
    </source>
</evidence>
<reference evidence="9" key="1">
    <citation type="submission" date="2023-03" db="EMBL/GenBank/DDBJ databases">
        <title>Andean soil-derived lignocellulolytic bacterial consortium as a source of novel taxa and putative plastic-active enzymes.</title>
        <authorList>
            <person name="Diaz-Garcia L."/>
            <person name="Chuvochina M."/>
            <person name="Feuerriegel G."/>
            <person name="Bunk B."/>
            <person name="Sproer C."/>
            <person name="Streit W.R."/>
            <person name="Rodriguez L.M."/>
            <person name="Overmann J."/>
            <person name="Jimenez D.J."/>
        </authorList>
    </citation>
    <scope>NUCLEOTIDE SEQUENCE</scope>
    <source>
        <strain evidence="9">MAG 4610</strain>
    </source>
</reference>
<dbReference type="GO" id="GO:0016020">
    <property type="term" value="C:membrane"/>
    <property type="evidence" value="ECO:0007669"/>
    <property type="project" value="UniProtKB-SubCell"/>
</dbReference>
<dbReference type="GO" id="GO:0000271">
    <property type="term" value="P:polysaccharide biosynthetic process"/>
    <property type="evidence" value="ECO:0007669"/>
    <property type="project" value="InterPro"/>
</dbReference>
<feature type="domain" description="GtrA/DPMS transmembrane" evidence="8">
    <location>
        <begin position="224"/>
        <end position="338"/>
    </location>
</feature>
<dbReference type="InterPro" id="IPR001173">
    <property type="entry name" value="Glyco_trans_2-like"/>
</dbReference>
<evidence type="ECO:0000256" key="4">
    <source>
        <dbReference type="ARBA" id="ARBA00022989"/>
    </source>
</evidence>
<dbReference type="InterPro" id="IPR007267">
    <property type="entry name" value="GtrA_DPMS_TM"/>
</dbReference>
<feature type="transmembrane region" description="Helical" evidence="6">
    <location>
        <begin position="289"/>
        <end position="308"/>
    </location>
</feature>
<dbReference type="AlphaFoldDB" id="A0AAJ5W090"/>
<dbReference type="Proteomes" id="UP001213972">
    <property type="component" value="Chromosome"/>
</dbReference>
<dbReference type="Pfam" id="PF00535">
    <property type="entry name" value="Glycos_transf_2"/>
    <property type="match status" value="1"/>
</dbReference>
<evidence type="ECO:0000313" key="9">
    <source>
        <dbReference type="EMBL" id="WEK13509.1"/>
    </source>
</evidence>
<keyword evidence="3 6" id="KW-0812">Transmembrane</keyword>
<keyword evidence="4 6" id="KW-1133">Transmembrane helix</keyword>
<evidence type="ECO:0000256" key="1">
    <source>
        <dbReference type="ARBA" id="ARBA00004141"/>
    </source>
</evidence>
<dbReference type="InterPro" id="IPR029044">
    <property type="entry name" value="Nucleotide-diphossugar_trans"/>
</dbReference>
<evidence type="ECO:0000313" key="10">
    <source>
        <dbReference type="Proteomes" id="UP001213972"/>
    </source>
</evidence>
<dbReference type="Pfam" id="PF04138">
    <property type="entry name" value="GtrA_DPMS_TM"/>
    <property type="match status" value="1"/>
</dbReference>
<organism evidence="9 10">
    <name type="scientific">Candidatus Microbacterium phytovorans</name>
    <dbReference type="NCBI Taxonomy" id="3121374"/>
    <lineage>
        <taxon>Bacteria</taxon>
        <taxon>Bacillati</taxon>
        <taxon>Actinomycetota</taxon>
        <taxon>Actinomycetes</taxon>
        <taxon>Micrococcales</taxon>
        <taxon>Microbacteriaceae</taxon>
        <taxon>Microbacterium</taxon>
    </lineage>
</organism>
<gene>
    <name evidence="9" type="ORF">P0Y48_13780</name>
</gene>
<dbReference type="PANTHER" id="PTHR48090">
    <property type="entry name" value="UNDECAPRENYL-PHOSPHATE 4-DEOXY-4-FORMAMIDO-L-ARABINOSE TRANSFERASE-RELATED"/>
    <property type="match status" value="1"/>
</dbReference>
<evidence type="ECO:0000256" key="2">
    <source>
        <dbReference type="ARBA" id="ARBA00006739"/>
    </source>
</evidence>
<feature type="domain" description="Glycosyltransferase 2-like" evidence="7">
    <location>
        <begin position="27"/>
        <end position="134"/>
    </location>
</feature>
<comment type="similarity">
    <text evidence="2">Belongs to the glycosyltransferase 2 family.</text>
</comment>
<dbReference type="SUPFAM" id="SSF53448">
    <property type="entry name" value="Nucleotide-diphospho-sugar transferases"/>
    <property type="match status" value="1"/>
</dbReference>
<dbReference type="EMBL" id="CP119321">
    <property type="protein sequence ID" value="WEK13509.1"/>
    <property type="molecule type" value="Genomic_DNA"/>
</dbReference>
<sequence>MHIVLIPAFEPDARLVDLVTALAPDGPVLVVDDGSGPAFASVFSAAAHAGAIVVSHPRNRGKGAALRSGFAEAACRWPSASVVTADADGQHTAHDIRRVAEVLASADAEGPAIVLGSRTFLAGAVPLRSRVGNVVTRTLFRATTGRRLTDTQTGLRGFPAAALGWLQSVPGDRFEYEFAMLLRARDAGFGIVEVPIATVYLDGNASSHFRPLADSARIYAPLARFAASAVLAFGIDTLALLVLHAVTGVLLFSVVAARVLSASMNFAVNRSLVFGAGRTIPVRTAAARYFSLAGLLLIASYGLITALADVGVPLLAAKILTDATLFAVSFAVQRAVVFAPVAAPPVADPGRAYAAAREPLSVRE</sequence>
<accession>A0AAJ5W090</accession>
<feature type="transmembrane region" description="Helical" evidence="6">
    <location>
        <begin position="249"/>
        <end position="268"/>
    </location>
</feature>
<dbReference type="Gene3D" id="3.90.550.10">
    <property type="entry name" value="Spore Coat Polysaccharide Biosynthesis Protein SpsA, Chain A"/>
    <property type="match status" value="1"/>
</dbReference>
<evidence type="ECO:0000256" key="3">
    <source>
        <dbReference type="ARBA" id="ARBA00022692"/>
    </source>
</evidence>
<evidence type="ECO:0000256" key="5">
    <source>
        <dbReference type="ARBA" id="ARBA00023136"/>
    </source>
</evidence>
<dbReference type="PANTHER" id="PTHR48090:SF7">
    <property type="entry name" value="RFBJ PROTEIN"/>
    <property type="match status" value="1"/>
</dbReference>
<comment type="subcellular location">
    <subcellularLocation>
        <location evidence="1">Membrane</location>
        <topology evidence="1">Multi-pass membrane protein</topology>
    </subcellularLocation>
</comment>
<evidence type="ECO:0000259" key="8">
    <source>
        <dbReference type="Pfam" id="PF04138"/>
    </source>
</evidence>
<name>A0AAJ5W090_9MICO</name>
<proteinExistence type="inferred from homology"/>
<protein>
    <submittedName>
        <fullName evidence="9">Bifunctional glycosyltransferase family 2/GtrA family protein</fullName>
    </submittedName>
</protein>
<dbReference type="InterPro" id="IPR050256">
    <property type="entry name" value="Glycosyltransferase_2"/>
</dbReference>
<evidence type="ECO:0000259" key="7">
    <source>
        <dbReference type="Pfam" id="PF00535"/>
    </source>
</evidence>
<keyword evidence="5 6" id="KW-0472">Membrane</keyword>
<dbReference type="CDD" id="cd04179">
    <property type="entry name" value="DPM_DPG-synthase_like"/>
    <property type="match status" value="1"/>
</dbReference>